<reference evidence="2 3" key="2">
    <citation type="journal article" date="2023" name="Mol. Biol. Evol.">
        <title>Genomics of Secondarily Temperate Adaptation in the Only Non-Antarctic Icefish.</title>
        <authorList>
            <person name="Rivera-Colon A.G."/>
            <person name="Rayamajhi N."/>
            <person name="Minhas B.F."/>
            <person name="Madrigal G."/>
            <person name="Bilyk K.T."/>
            <person name="Yoon V."/>
            <person name="Hune M."/>
            <person name="Gregory S."/>
            <person name="Cheng C.H.C."/>
            <person name="Catchen J.M."/>
        </authorList>
    </citation>
    <scope>NUCLEOTIDE SEQUENCE [LARGE SCALE GENOMIC DNA]</scope>
    <source>
        <strain evidence="2">JMC-PN-2008</strain>
    </source>
</reference>
<comment type="caution">
    <text evidence="2">The sequence shown here is derived from an EMBL/GenBank/DDBJ whole genome shotgun (WGS) entry which is preliminary data.</text>
</comment>
<dbReference type="EMBL" id="JAUZQC010000006">
    <property type="protein sequence ID" value="KAK5870135.1"/>
    <property type="molecule type" value="Genomic_DNA"/>
</dbReference>
<dbReference type="Proteomes" id="UP001346869">
    <property type="component" value="Unassembled WGS sequence"/>
</dbReference>
<protein>
    <submittedName>
        <fullName evidence="2">Uncharacterized protein</fullName>
    </submittedName>
</protein>
<feature type="region of interest" description="Disordered" evidence="1">
    <location>
        <begin position="1"/>
        <end position="32"/>
    </location>
</feature>
<evidence type="ECO:0000313" key="2">
    <source>
        <dbReference type="EMBL" id="KAK5870135.1"/>
    </source>
</evidence>
<proteinExistence type="predicted"/>
<keyword evidence="3" id="KW-1185">Reference proteome</keyword>
<reference evidence="2 3" key="1">
    <citation type="journal article" date="2023" name="Genes (Basel)">
        <title>Chromosome-Level Genome Assembly and Circadian Gene Repertoire of the Patagonia Blennie Eleginops maclovinus-The Closest Ancestral Proxy of Antarctic Cryonotothenioids.</title>
        <authorList>
            <person name="Cheng C.C."/>
            <person name="Rivera-Colon A.G."/>
            <person name="Minhas B.F."/>
            <person name="Wilson L."/>
            <person name="Rayamajhi N."/>
            <person name="Vargas-Chacoff L."/>
            <person name="Catchen J.M."/>
        </authorList>
    </citation>
    <scope>NUCLEOTIDE SEQUENCE [LARGE SCALE GENOMIC DNA]</scope>
    <source>
        <strain evidence="2">JMC-PN-2008</strain>
    </source>
</reference>
<accession>A0AAN7Y066</accession>
<evidence type="ECO:0000313" key="3">
    <source>
        <dbReference type="Proteomes" id="UP001346869"/>
    </source>
</evidence>
<organism evidence="2 3">
    <name type="scientific">Eleginops maclovinus</name>
    <name type="common">Patagonian blennie</name>
    <name type="synonym">Eleginus maclovinus</name>
    <dbReference type="NCBI Taxonomy" id="56733"/>
    <lineage>
        <taxon>Eukaryota</taxon>
        <taxon>Metazoa</taxon>
        <taxon>Chordata</taxon>
        <taxon>Craniata</taxon>
        <taxon>Vertebrata</taxon>
        <taxon>Euteleostomi</taxon>
        <taxon>Actinopterygii</taxon>
        <taxon>Neopterygii</taxon>
        <taxon>Teleostei</taxon>
        <taxon>Neoteleostei</taxon>
        <taxon>Acanthomorphata</taxon>
        <taxon>Eupercaria</taxon>
        <taxon>Perciformes</taxon>
        <taxon>Notothenioidei</taxon>
        <taxon>Eleginopidae</taxon>
        <taxon>Eleginops</taxon>
    </lineage>
</organism>
<evidence type="ECO:0000256" key="1">
    <source>
        <dbReference type="SAM" id="MobiDB-lite"/>
    </source>
</evidence>
<gene>
    <name evidence="2" type="ORF">PBY51_024795</name>
</gene>
<name>A0AAN7Y066_ELEMC</name>
<dbReference type="AlphaFoldDB" id="A0AAN7Y066"/>
<sequence length="93" mass="10285">MQASTLSLNIERIRESDPGGDPGQEEAGDLSELQLRSQNLLPVFRVRKAVNMRPRTLLSPRSHSRRKVSTVPMFACSSSGVDILSALRFVFTA</sequence>